<keyword evidence="7 11" id="KW-0720">Serine protease</keyword>
<dbReference type="Pfam" id="PF01694">
    <property type="entry name" value="Rhomboid"/>
    <property type="match status" value="1"/>
</dbReference>
<evidence type="ECO:0000256" key="3">
    <source>
        <dbReference type="ARBA" id="ARBA00009045"/>
    </source>
</evidence>
<gene>
    <name evidence="14" type="ORF">EPH_0019010</name>
</gene>
<keyword evidence="12" id="KW-0175">Coiled coil</keyword>
<evidence type="ECO:0000256" key="9">
    <source>
        <dbReference type="ARBA" id="ARBA00023136"/>
    </source>
</evidence>
<dbReference type="OrthoDB" id="418595at2759"/>
<evidence type="ECO:0000256" key="11">
    <source>
        <dbReference type="RuleBase" id="RU362115"/>
    </source>
</evidence>
<evidence type="ECO:0000259" key="13">
    <source>
        <dbReference type="Pfam" id="PF01694"/>
    </source>
</evidence>
<evidence type="ECO:0000256" key="8">
    <source>
        <dbReference type="ARBA" id="ARBA00022989"/>
    </source>
</evidence>
<dbReference type="AlphaFoldDB" id="U6H0Y4"/>
<dbReference type="VEuPathDB" id="ToxoDB:EPH_0019010"/>
<evidence type="ECO:0000256" key="10">
    <source>
        <dbReference type="PIRSR" id="PIRSR037023-1"/>
    </source>
</evidence>
<comment type="catalytic activity">
    <reaction evidence="1 11">
        <text>Cleaves type-1 transmembrane domains using a catalytic dyad composed of serine and histidine that are contributed by different transmembrane domains.</text>
        <dbReference type="EC" id="3.4.21.105"/>
    </reaction>
</comment>
<feature type="active site" evidence="10">
    <location>
        <position position="387"/>
    </location>
</feature>
<dbReference type="PIRSF" id="PIRSF037023">
    <property type="entry name" value="Rhomboid-like_ROM4_ROM5"/>
    <property type="match status" value="1"/>
</dbReference>
<feature type="transmembrane region" description="Helical" evidence="11">
    <location>
        <begin position="301"/>
        <end position="323"/>
    </location>
</feature>
<dbReference type="GO" id="GO:0016020">
    <property type="term" value="C:membrane"/>
    <property type="evidence" value="ECO:0007669"/>
    <property type="project" value="UniProtKB-SubCell"/>
</dbReference>
<protein>
    <recommendedName>
        <fullName evidence="11">Rhomboid-like protease</fullName>
        <ecNumber evidence="11">3.4.21.105</ecNumber>
    </recommendedName>
</protein>
<reference evidence="14" key="2">
    <citation type="submission" date="2013-10" db="EMBL/GenBank/DDBJ databases">
        <authorList>
            <person name="Aslett M."/>
        </authorList>
    </citation>
    <scope>NUCLEOTIDE SEQUENCE [LARGE SCALE GENOMIC DNA]</scope>
    <source>
        <strain evidence="14">Houghton</strain>
    </source>
</reference>
<feature type="transmembrane region" description="Helical" evidence="11">
    <location>
        <begin position="330"/>
        <end position="348"/>
    </location>
</feature>
<evidence type="ECO:0000256" key="2">
    <source>
        <dbReference type="ARBA" id="ARBA00004141"/>
    </source>
</evidence>
<feature type="active site" description="Nucleophile" evidence="10">
    <location>
        <position position="333"/>
    </location>
</feature>
<name>U6H0Y4_9EIME</name>
<comment type="function">
    <text evidence="11">Serine protease involved in intramembrane proteolysis.</text>
</comment>
<evidence type="ECO:0000256" key="5">
    <source>
        <dbReference type="ARBA" id="ARBA00022692"/>
    </source>
</evidence>
<dbReference type="EMBL" id="HG695026">
    <property type="protein sequence ID" value="CDI86246.1"/>
    <property type="molecule type" value="Genomic_DNA"/>
</dbReference>
<evidence type="ECO:0000256" key="1">
    <source>
        <dbReference type="ARBA" id="ARBA00000156"/>
    </source>
</evidence>
<keyword evidence="6 11" id="KW-0378">Hydrolase</keyword>
<evidence type="ECO:0000256" key="6">
    <source>
        <dbReference type="ARBA" id="ARBA00022801"/>
    </source>
</evidence>
<sequence>MTIGQTSGPSVGAASVGSWERQHISCTQPPTRAQQVQPILLTQDRVSPYAIVHGGDRGLLGEELPQPPGRGASMRFKSFRSSAARRIDSHLKRGMGSFVLLWVSSAVLLFLFLQELVFNFTSFNGRCIGPVLYPPWTDPAATRMPRLVSFGYGACEANLGVGGTASEAAAETAEAAAEAAESAEAREAAAEAEAAEAAEQSVLLQDLFPTRRCAWGSCAGDRGWPSNLVKNGRRAGNPAASDSPNSRILSTLGALDTNLIRNYGEIYRVFWASFLHGGWLHLAINILCQSAVLFILEPVWGFWRCLFTWVVSALSGNLLSAVFDPCTTTVGSSGALYGLLGGLVPFSVENWDFLHYPWCVLAIVIVVIATAQLNSMGGFSTVDNFAHLGGCLGGILFGFATIYTLRPIRRFSLSVLWARVRLACCRRCLSVSKRNVLANRIRRQEVKTQAELKELRADGPSFLWGGLLEWLVRLAALACLVASLVYLWLYLLNPEYYEQLKTPGRISFLGSAGCHCCRIPSALAVEANEALARLPPYHNIKLNAGHYWCFENELNAEYFCGELHRKP</sequence>
<evidence type="ECO:0000313" key="15">
    <source>
        <dbReference type="Proteomes" id="UP000018201"/>
    </source>
</evidence>
<evidence type="ECO:0000256" key="7">
    <source>
        <dbReference type="ARBA" id="ARBA00022825"/>
    </source>
</evidence>
<dbReference type="PANTHER" id="PTHR22936:SF69">
    <property type="entry name" value="RHOMBOID-LIKE PROTEIN"/>
    <property type="match status" value="1"/>
</dbReference>
<dbReference type="Proteomes" id="UP000018201">
    <property type="component" value="Unassembled WGS sequence"/>
</dbReference>
<feature type="transmembrane region" description="Helical" evidence="11">
    <location>
        <begin position="470"/>
        <end position="491"/>
    </location>
</feature>
<dbReference type="InterPro" id="IPR022764">
    <property type="entry name" value="Peptidase_S54_rhomboid_dom"/>
</dbReference>
<feature type="coiled-coil region" evidence="12">
    <location>
        <begin position="166"/>
        <end position="200"/>
    </location>
</feature>
<evidence type="ECO:0000256" key="12">
    <source>
        <dbReference type="SAM" id="Coils"/>
    </source>
</evidence>
<dbReference type="EC" id="3.4.21.105" evidence="11"/>
<organism evidence="14 15">
    <name type="scientific">Eimeria praecox</name>
    <dbReference type="NCBI Taxonomy" id="51316"/>
    <lineage>
        <taxon>Eukaryota</taxon>
        <taxon>Sar</taxon>
        <taxon>Alveolata</taxon>
        <taxon>Apicomplexa</taxon>
        <taxon>Conoidasida</taxon>
        <taxon>Coccidia</taxon>
        <taxon>Eucoccidiorida</taxon>
        <taxon>Eimeriorina</taxon>
        <taxon>Eimeriidae</taxon>
        <taxon>Eimeria</taxon>
    </lineage>
</organism>
<evidence type="ECO:0000313" key="14">
    <source>
        <dbReference type="EMBL" id="CDI86246.1"/>
    </source>
</evidence>
<comment type="subcellular location">
    <subcellularLocation>
        <location evidence="2 11">Membrane</location>
        <topology evidence="2 11">Multi-pass membrane protein</topology>
    </subcellularLocation>
</comment>
<dbReference type="InterPro" id="IPR002610">
    <property type="entry name" value="Peptidase_S54_rhomboid-like"/>
</dbReference>
<dbReference type="GO" id="GO:0006508">
    <property type="term" value="P:proteolysis"/>
    <property type="evidence" value="ECO:0007669"/>
    <property type="project" value="UniProtKB-KW"/>
</dbReference>
<feature type="transmembrane region" description="Helical" evidence="11">
    <location>
        <begin position="95"/>
        <end position="113"/>
    </location>
</feature>
<dbReference type="PANTHER" id="PTHR22936">
    <property type="entry name" value="RHOMBOID-RELATED"/>
    <property type="match status" value="1"/>
</dbReference>
<dbReference type="InterPro" id="IPR035952">
    <property type="entry name" value="Rhomboid-like_sf"/>
</dbReference>
<feature type="domain" description="Peptidase S54 rhomboid" evidence="13">
    <location>
        <begin position="264"/>
        <end position="402"/>
    </location>
</feature>
<dbReference type="GO" id="GO:0004252">
    <property type="term" value="F:serine-type endopeptidase activity"/>
    <property type="evidence" value="ECO:0007669"/>
    <property type="project" value="InterPro"/>
</dbReference>
<keyword evidence="8 11" id="KW-1133">Transmembrane helix</keyword>
<evidence type="ECO:0000256" key="4">
    <source>
        <dbReference type="ARBA" id="ARBA00022670"/>
    </source>
</evidence>
<keyword evidence="5 11" id="KW-0812">Transmembrane</keyword>
<reference evidence="14" key="1">
    <citation type="submission" date="2013-10" db="EMBL/GenBank/DDBJ databases">
        <title>Genomic analysis of the causative agents of coccidiosis in chickens.</title>
        <authorList>
            <person name="Reid A.J."/>
            <person name="Blake D."/>
            <person name="Billington K."/>
            <person name="Browne H."/>
            <person name="Dunn M."/>
            <person name="Hung S."/>
            <person name="Kawahara F."/>
            <person name="Miranda-Saavedra D."/>
            <person name="Mourier T."/>
            <person name="Nagra H."/>
            <person name="Otto T.D."/>
            <person name="Rawlings N."/>
            <person name="Sanchez A."/>
            <person name="Sanders M."/>
            <person name="Subramaniam C."/>
            <person name="Tay Y."/>
            <person name="Dear P."/>
            <person name="Doerig C."/>
            <person name="Gruber A."/>
            <person name="Parkinson J."/>
            <person name="Shirley M."/>
            <person name="Wan K.L."/>
            <person name="Berriman M."/>
            <person name="Tomley F."/>
            <person name="Pain A."/>
        </authorList>
    </citation>
    <scope>NUCLEOTIDE SEQUENCE [LARGE SCALE GENOMIC DNA]</scope>
    <source>
        <strain evidence="14">Houghton</strain>
    </source>
</reference>
<dbReference type="SUPFAM" id="SSF144091">
    <property type="entry name" value="Rhomboid-like"/>
    <property type="match status" value="1"/>
</dbReference>
<feature type="transmembrane region" description="Helical" evidence="11">
    <location>
        <begin position="385"/>
        <end position="405"/>
    </location>
</feature>
<keyword evidence="4 11" id="KW-0645">Protease</keyword>
<comment type="similarity">
    <text evidence="3 11">Belongs to the peptidase S54 family.</text>
</comment>
<dbReference type="Gene3D" id="1.20.1540.10">
    <property type="entry name" value="Rhomboid-like"/>
    <property type="match status" value="1"/>
</dbReference>
<dbReference type="InterPro" id="IPR017092">
    <property type="entry name" value="Pept_S54_Rhomboid-like_Rom4/5"/>
</dbReference>
<feature type="transmembrane region" description="Helical" evidence="11">
    <location>
        <begin position="269"/>
        <end position="295"/>
    </location>
</feature>
<keyword evidence="9 11" id="KW-0472">Membrane</keyword>
<keyword evidence="15" id="KW-1185">Reference proteome</keyword>
<feature type="transmembrane region" description="Helical" evidence="11">
    <location>
        <begin position="354"/>
        <end position="373"/>
    </location>
</feature>
<proteinExistence type="inferred from homology"/>
<accession>U6H0Y4</accession>